<evidence type="ECO:0000313" key="2">
    <source>
        <dbReference type="EMBL" id="BAB24667.1"/>
    </source>
</evidence>
<reference evidence="2" key="7">
    <citation type="journal article" date="2005" name="Science">
        <title>The Transcriptional Landscape of the Mammalian Genome.</title>
        <authorList>
            <consortium name="The FANTOM Consortium"/>
            <consortium name="Riken Genome Exploration Research Group and Genome Science Group (Genome Network Project Core Group)"/>
        </authorList>
    </citation>
    <scope>NUCLEOTIDE SEQUENCE</scope>
    <source>
        <strain evidence="2">C57BL/6J</strain>
        <tissue evidence="2">Testis</tissue>
    </source>
</reference>
<dbReference type="MGI" id="MGI:1920554">
    <property type="gene designation" value="1700034J04Rik"/>
</dbReference>
<organism evidence="2">
    <name type="scientific">Mus musculus</name>
    <name type="common">Mouse</name>
    <dbReference type="NCBI Taxonomy" id="10090"/>
    <lineage>
        <taxon>Eukaryota</taxon>
        <taxon>Metazoa</taxon>
        <taxon>Chordata</taxon>
        <taxon>Craniata</taxon>
        <taxon>Vertebrata</taxon>
        <taxon>Euteleostomi</taxon>
        <taxon>Mammalia</taxon>
        <taxon>Eutheria</taxon>
        <taxon>Euarchontoglires</taxon>
        <taxon>Glires</taxon>
        <taxon>Rodentia</taxon>
        <taxon>Myomorpha</taxon>
        <taxon>Muroidea</taxon>
        <taxon>Muridae</taxon>
        <taxon>Murinae</taxon>
        <taxon>Mus</taxon>
        <taxon>Mus</taxon>
    </lineage>
</organism>
<reference evidence="2" key="5">
    <citation type="journal article" date="2001" name="Nature">
        <title>Functional annotation of a full-length mouse cDNA collection.</title>
        <authorList>
            <consortium name="The RIKEN Genome Exploration Research Group Phase II Team and the FANTOM Consortium"/>
        </authorList>
    </citation>
    <scope>NUCLEOTIDE SEQUENCE</scope>
    <source>
        <strain evidence="2">C57BL/6J</strain>
        <tissue evidence="2">Testis</tissue>
    </source>
</reference>
<proteinExistence type="evidence at transcript level"/>
<gene>
    <name evidence="3" type="primary">1700034J04Rik</name>
</gene>
<dbReference type="AGR" id="MGI:1920554"/>
<sequence>MSRLEERKEQGRKAVKVRMSQEKLVARGLLHEKTRSRSRKREEGKIELISCPIPSSSAETLWGLPSPAKDKDTQCPLQTPSQEAEGLCNSRKPSFLVLKVFHKDCLASLRAWLSDLYPSSMAFPRSN</sequence>
<evidence type="ECO:0000256" key="1">
    <source>
        <dbReference type="SAM" id="MobiDB-lite"/>
    </source>
</evidence>
<reference evidence="2" key="2">
    <citation type="journal article" date="2000" name="Genome Res.">
        <title>Normalization and subtraction of cap-trapper-selected cDNAs to prepare full-length cDNA libraries for rapid discovery of new genes.</title>
        <authorList>
            <person name="Carninci P."/>
            <person name="Shibata Y."/>
            <person name="Hayatsu N."/>
            <person name="Sugahara Y."/>
            <person name="Shibata K."/>
            <person name="Itoh M."/>
            <person name="Konno H."/>
            <person name="Okazaki Y."/>
            <person name="Muramatsu M."/>
            <person name="Hayashizaki Y."/>
        </authorList>
    </citation>
    <scope>NUCLEOTIDE SEQUENCE</scope>
    <source>
        <strain evidence="2">C57BL/6J</strain>
        <tissue evidence="2">Testis</tissue>
    </source>
</reference>
<reference evidence="2" key="1">
    <citation type="journal article" date="1999" name="Methods Enzymol.">
        <title>High-efficiency full-length cDNA cloning.</title>
        <authorList>
            <person name="Carninci P."/>
            <person name="Hayashizaki Y."/>
        </authorList>
    </citation>
    <scope>NUCLEOTIDE SEQUENCE</scope>
    <source>
        <strain evidence="2">C57BL/6J</strain>
        <tissue evidence="2">Testis</tissue>
    </source>
</reference>
<evidence type="ECO:0000313" key="3">
    <source>
        <dbReference type="MGI" id="MGI:1920554"/>
    </source>
</evidence>
<reference evidence="2" key="3">
    <citation type="journal article" date="2000" name="Genome Res.">
        <title>RIKEN integrated sequence analysis (RISA) system--384-format sequencing pipeline with 384 multicapillary sequencer.</title>
        <authorList>
            <person name="Shibata K."/>
            <person name="Itoh M."/>
            <person name="Aizawa K."/>
            <person name="Nagaoka S."/>
            <person name="Sasaki N."/>
            <person name="Carninci P."/>
            <person name="Konno H."/>
            <person name="Akiyama J."/>
            <person name="Nishi K."/>
            <person name="Kitsunai T."/>
            <person name="Tashiro H."/>
            <person name="Itoh M."/>
            <person name="Sumi N."/>
            <person name="Ishii Y."/>
            <person name="Nakamura S."/>
            <person name="Hazama M."/>
            <person name="Nishine T."/>
            <person name="Harada A."/>
            <person name="Yamamoto R."/>
            <person name="Matsumoto H."/>
            <person name="Sakaguchi S."/>
            <person name="Ikegami T."/>
            <person name="Kashiwagi K."/>
            <person name="Fujiwake S."/>
            <person name="Inoue K."/>
            <person name="Togawa Y."/>
            <person name="Izawa M."/>
            <person name="Ohara E."/>
            <person name="Watahiki M."/>
            <person name="Yoneda Y."/>
            <person name="Ishikawa T."/>
            <person name="Ozawa K."/>
            <person name="Tanaka T."/>
            <person name="Matsuura S."/>
            <person name="Kawai J."/>
            <person name="Okazaki Y."/>
            <person name="Muramatsu M."/>
            <person name="Inoue Y."/>
            <person name="Kira A."/>
            <person name="Hayashizaki Y."/>
        </authorList>
    </citation>
    <scope>NUCLEOTIDE SEQUENCE</scope>
    <source>
        <strain evidence="2">C57BL/6J</strain>
        <tissue evidence="2">Testis</tissue>
    </source>
</reference>
<accession>Q9D9Q2</accession>
<dbReference type="EMBL" id="AK006597">
    <property type="protein sequence ID" value="BAB24667.1"/>
    <property type="molecule type" value="mRNA"/>
</dbReference>
<protein>
    <submittedName>
        <fullName evidence="2">Uncharacterized protein</fullName>
    </submittedName>
</protein>
<reference evidence="2" key="4">
    <citation type="submission" date="2000-07" db="EMBL/GenBank/DDBJ databases">
        <authorList>
            <person name="Adachi J."/>
            <person name="Aizawa K."/>
            <person name="Akahira S."/>
            <person name="Akimura T."/>
            <person name="Arai A."/>
            <person name="Aono H."/>
            <person name="Arakawa T."/>
            <person name="Bono H."/>
            <person name="Carninci P."/>
            <person name="Fukuda S."/>
            <person name="Fukunishi Y."/>
            <person name="Furuno M."/>
            <person name="Hanagaki T."/>
            <person name="Hara A."/>
            <person name="Hayatsu N."/>
            <person name="Hiramoto K."/>
            <person name="Hiraoka T."/>
            <person name="Hori F."/>
            <person name="Imotani K."/>
            <person name="Ishii Y."/>
            <person name="Itoh M."/>
            <person name="Izawa M."/>
            <person name="Kasukawa T."/>
            <person name="Kato H."/>
            <person name="Kawai J."/>
            <person name="Kojima Y."/>
            <person name="Konno H."/>
            <person name="Kouda M."/>
            <person name="Koya S."/>
            <person name="Kurihara C."/>
            <person name="Matsuyama T."/>
            <person name="Miyazaki A."/>
            <person name="Nishi K."/>
            <person name="Nomura K."/>
            <person name="Numazaki R."/>
            <person name="Ohno M."/>
            <person name="Okazaki Y."/>
            <person name="Okido T."/>
            <person name="Owa C."/>
            <person name="Saito H."/>
            <person name="Saito R."/>
            <person name="Sakai C."/>
            <person name="Sakai K."/>
            <person name="Sano H."/>
            <person name="Sasaki D."/>
            <person name="Shibata K."/>
            <person name="Shibata Y."/>
            <person name="Shinagawa A."/>
            <person name="Shiraki T."/>
            <person name="Sogabe Y."/>
            <person name="Suzuki H."/>
            <person name="Tagami M."/>
            <person name="Tagawa A."/>
            <person name="Takahashi F."/>
            <person name="Tanaka T."/>
            <person name="Tejima Y."/>
            <person name="Toya T."/>
            <person name="Yamamura T."/>
            <person name="Yasunishi A."/>
            <person name="Yoshida K."/>
            <person name="Yoshino M."/>
            <person name="Muramatsu M."/>
            <person name="Hayashizaki Y."/>
        </authorList>
    </citation>
    <scope>NUCLEOTIDE SEQUENCE</scope>
    <source>
        <strain evidence="2">C57BL/6J</strain>
        <tissue evidence="2">Testis</tissue>
    </source>
</reference>
<name>Q9D9Q2_MOUSE</name>
<reference evidence="2" key="8">
    <citation type="journal article" date="2005" name="Science">
        <title>Antisense Transcription in the Mammalian Transcriptome.</title>
        <authorList>
            <consortium name="RIKEN Genome Exploration Research Group and Genome Science Group (Genome Network Project Core Group) and the FANTOM Consortium"/>
        </authorList>
    </citation>
    <scope>NUCLEOTIDE SEQUENCE</scope>
    <source>
        <strain evidence="2">C57BL/6J</strain>
        <tissue evidence="2">Testis</tissue>
    </source>
</reference>
<dbReference type="AlphaFoldDB" id="Q9D9Q2"/>
<feature type="region of interest" description="Disordered" evidence="1">
    <location>
        <begin position="67"/>
        <end position="86"/>
    </location>
</feature>
<reference evidence="2" key="6">
    <citation type="journal article" date="2002" name="Nature">
        <title>Analysis of the mouse transcriptome based on functional annotation of 60,770 full-length cDNAs.</title>
        <authorList>
            <consortium name="The FANTOM Consortium and the RIKEN Genome Exploration Research Group Phase I and II Team"/>
        </authorList>
    </citation>
    <scope>NUCLEOTIDE SEQUENCE</scope>
    <source>
        <strain evidence="2">C57BL/6J</strain>
        <tissue evidence="2">Testis</tissue>
    </source>
</reference>